<evidence type="ECO:0000313" key="2">
    <source>
        <dbReference type="EMBL" id="CAB4210549.1"/>
    </source>
</evidence>
<dbReference type="EMBL" id="LR797265">
    <property type="protein sequence ID" value="CAB4198183.1"/>
    <property type="molecule type" value="Genomic_DNA"/>
</dbReference>
<name>A0A6J7X8P9_9CAUD</name>
<organism evidence="3">
    <name type="scientific">uncultured Caudovirales phage</name>
    <dbReference type="NCBI Taxonomy" id="2100421"/>
    <lineage>
        <taxon>Viruses</taxon>
        <taxon>Duplodnaviria</taxon>
        <taxon>Heunggongvirae</taxon>
        <taxon>Uroviricota</taxon>
        <taxon>Caudoviricetes</taxon>
        <taxon>Peduoviridae</taxon>
        <taxon>Maltschvirus</taxon>
        <taxon>Maltschvirus maltsch</taxon>
    </lineage>
</organism>
<evidence type="ECO:0000313" key="3">
    <source>
        <dbReference type="EMBL" id="CAB5227113.1"/>
    </source>
</evidence>
<protein>
    <submittedName>
        <fullName evidence="3">Uncharacterized protein</fullName>
    </submittedName>
</protein>
<dbReference type="EMBL" id="LR798370">
    <property type="protein sequence ID" value="CAB5227113.1"/>
    <property type="molecule type" value="Genomic_DNA"/>
</dbReference>
<reference evidence="3" key="1">
    <citation type="submission" date="2020-05" db="EMBL/GenBank/DDBJ databases">
        <authorList>
            <person name="Chiriac C."/>
            <person name="Salcher M."/>
            <person name="Ghai R."/>
            <person name="Kavagutti S V."/>
        </authorList>
    </citation>
    <scope>NUCLEOTIDE SEQUENCE</scope>
</reference>
<sequence length="56" mass="6240">MKTRDQVITEWVLAWEDKLPFTPRPGGSDYNLHAVFVEATPECEADLDARLAAAGH</sequence>
<dbReference type="EMBL" id="LR797368">
    <property type="protein sequence ID" value="CAB4210549.1"/>
    <property type="molecule type" value="Genomic_DNA"/>
</dbReference>
<gene>
    <name evidence="1" type="ORF">UFOVP1306_56</name>
    <name evidence="2" type="ORF">UFOVP1422_58</name>
    <name evidence="3" type="ORF">UFOVP1519_7</name>
</gene>
<evidence type="ECO:0000313" key="1">
    <source>
        <dbReference type="EMBL" id="CAB4198183.1"/>
    </source>
</evidence>
<accession>A0A6J7X8P9</accession>
<proteinExistence type="predicted"/>